<proteinExistence type="predicted"/>
<reference evidence="2" key="3">
    <citation type="submission" date="2025-08" db="UniProtKB">
        <authorList>
            <consortium name="RefSeq"/>
        </authorList>
    </citation>
    <scope>IDENTIFICATION</scope>
    <source>
        <strain evidence="2">NI907</strain>
    </source>
</reference>
<dbReference type="KEGG" id="pgri:PgNI_03057"/>
<gene>
    <name evidence="2" type="ORF">PgNI_03057</name>
</gene>
<evidence type="ECO:0000313" key="1">
    <source>
        <dbReference type="Proteomes" id="UP000515153"/>
    </source>
</evidence>
<dbReference type="Proteomes" id="UP000515153">
    <property type="component" value="Unplaced"/>
</dbReference>
<dbReference type="GeneID" id="41958022"/>
<name>A0A6P8B8K5_PYRGI</name>
<evidence type="ECO:0000313" key="2">
    <source>
        <dbReference type="RefSeq" id="XP_030983478.1"/>
    </source>
</evidence>
<organism evidence="1 2">
    <name type="scientific">Pyricularia grisea</name>
    <name type="common">Crabgrass-specific blast fungus</name>
    <name type="synonym">Magnaporthe grisea</name>
    <dbReference type="NCBI Taxonomy" id="148305"/>
    <lineage>
        <taxon>Eukaryota</taxon>
        <taxon>Fungi</taxon>
        <taxon>Dikarya</taxon>
        <taxon>Ascomycota</taxon>
        <taxon>Pezizomycotina</taxon>
        <taxon>Sordariomycetes</taxon>
        <taxon>Sordariomycetidae</taxon>
        <taxon>Magnaporthales</taxon>
        <taxon>Pyriculariaceae</taxon>
        <taxon>Pyricularia</taxon>
    </lineage>
</organism>
<keyword evidence="1" id="KW-1185">Reference proteome</keyword>
<accession>A0A6P8B8K5</accession>
<sequence>MSVSTFSYLRNADDAQRPANKTSAYSDVWPPPRNESLFVLVLFAAPLTLSCQIQLSQILRRPTLLRLFDHA</sequence>
<reference evidence="2" key="1">
    <citation type="journal article" date="2019" name="Mol. Biol. Evol.">
        <title>Blast fungal genomes show frequent chromosomal changes, gene gains and losses, and effector gene turnover.</title>
        <authorList>
            <person name="Gomez Luciano L.B."/>
            <person name="Jason Tsai I."/>
            <person name="Chuma I."/>
            <person name="Tosa Y."/>
            <person name="Chen Y.H."/>
            <person name="Li J.Y."/>
            <person name="Li M.Y."/>
            <person name="Jade Lu M.Y."/>
            <person name="Nakayashiki H."/>
            <person name="Li W.H."/>
        </authorList>
    </citation>
    <scope>NUCLEOTIDE SEQUENCE</scope>
    <source>
        <strain evidence="2">NI907</strain>
    </source>
</reference>
<dbReference type="RefSeq" id="XP_030983478.1">
    <property type="nucleotide sequence ID" value="XM_031123111.1"/>
</dbReference>
<reference evidence="2" key="2">
    <citation type="submission" date="2019-10" db="EMBL/GenBank/DDBJ databases">
        <authorList>
            <consortium name="NCBI Genome Project"/>
        </authorList>
    </citation>
    <scope>NUCLEOTIDE SEQUENCE</scope>
    <source>
        <strain evidence="2">NI907</strain>
    </source>
</reference>
<dbReference type="AlphaFoldDB" id="A0A6P8B8K5"/>
<protein>
    <submittedName>
        <fullName evidence="2">Uncharacterized protein</fullName>
    </submittedName>
</protein>